<gene>
    <name evidence="1" type="ORF">T11_10454</name>
</gene>
<keyword evidence="2" id="KW-1185">Reference proteome</keyword>
<accession>A0A0V1GXA8</accession>
<dbReference type="EMBL" id="JYDP01000215">
    <property type="protein sequence ID" value="KRZ02831.1"/>
    <property type="molecule type" value="Genomic_DNA"/>
</dbReference>
<evidence type="ECO:0000313" key="1">
    <source>
        <dbReference type="EMBL" id="KRZ02831.1"/>
    </source>
</evidence>
<name>A0A0V1GXA8_9BILA</name>
<evidence type="ECO:0000313" key="2">
    <source>
        <dbReference type="Proteomes" id="UP000055024"/>
    </source>
</evidence>
<reference evidence="1 2" key="1">
    <citation type="submission" date="2015-01" db="EMBL/GenBank/DDBJ databases">
        <title>Evolution of Trichinella species and genotypes.</title>
        <authorList>
            <person name="Korhonen P.K."/>
            <person name="Edoardo P."/>
            <person name="Giuseppe L.R."/>
            <person name="Gasser R.B."/>
        </authorList>
    </citation>
    <scope>NUCLEOTIDE SEQUENCE [LARGE SCALE GENOMIC DNA]</scope>
    <source>
        <strain evidence="1">ISS1029</strain>
    </source>
</reference>
<protein>
    <submittedName>
        <fullName evidence="1">Uncharacterized protein</fullName>
    </submittedName>
</protein>
<proteinExistence type="predicted"/>
<dbReference type="AlphaFoldDB" id="A0A0V1GXA8"/>
<dbReference type="Proteomes" id="UP000055024">
    <property type="component" value="Unassembled WGS sequence"/>
</dbReference>
<comment type="caution">
    <text evidence="1">The sequence shown here is derived from an EMBL/GenBank/DDBJ whole genome shotgun (WGS) entry which is preliminary data.</text>
</comment>
<sequence>MSKATPYVWYVVHHAFMLKSKTELHNIRLNVPAVDCSQGPQPPNAFVITGISKAHKLVTRCHNYADITFGHLKLVQCLIEPLIIDKALIFHFDQQRVCEEEVHSEQRLSNICKRERPKETALPEVMRTHLETAKRNATKH</sequence>
<organism evidence="1 2">
    <name type="scientific">Trichinella zimbabwensis</name>
    <dbReference type="NCBI Taxonomy" id="268475"/>
    <lineage>
        <taxon>Eukaryota</taxon>
        <taxon>Metazoa</taxon>
        <taxon>Ecdysozoa</taxon>
        <taxon>Nematoda</taxon>
        <taxon>Enoplea</taxon>
        <taxon>Dorylaimia</taxon>
        <taxon>Trichinellida</taxon>
        <taxon>Trichinellidae</taxon>
        <taxon>Trichinella</taxon>
    </lineage>
</organism>